<protein>
    <submittedName>
        <fullName evidence="3">Alpha/beta fold hydrolase</fullName>
    </submittedName>
</protein>
<evidence type="ECO:0000256" key="1">
    <source>
        <dbReference type="ARBA" id="ARBA00007169"/>
    </source>
</evidence>
<dbReference type="PANTHER" id="PTHR11487:SF0">
    <property type="entry name" value="S-ACYL FATTY ACID SYNTHASE THIOESTERASE, MEDIUM CHAIN"/>
    <property type="match status" value="1"/>
</dbReference>
<reference evidence="3" key="1">
    <citation type="submission" date="2023-05" db="EMBL/GenBank/DDBJ databases">
        <title>Streptantibioticus silvisoli sp. nov., acidotolerant actinomycetes 1 from pine litter.</title>
        <authorList>
            <person name="Swiecimska M."/>
            <person name="Golinska P."/>
            <person name="Sangal V."/>
            <person name="Wachnowicz B."/>
            <person name="Goodfellow M."/>
        </authorList>
    </citation>
    <scope>NUCLEOTIDE SEQUENCE</scope>
    <source>
        <strain evidence="3">SL13</strain>
    </source>
</reference>
<dbReference type="RefSeq" id="WP_271312993.1">
    <property type="nucleotide sequence ID" value="NZ_JABXJJ020000004.1"/>
</dbReference>
<sequence length="259" mass="28314">MTAHGTANTGKWLIPYTTCEQPAFRVVCFPHAGGSASYYPWLRPAVPSGAELLCVQYPGRLERRREAPIVRFEEMTEAVLDVLSALPPRPLVLFGHSMGSLIAFETARGLERRGSEVLGLIVSGRRAPSVRPPDRAGRDVGFAETIAETRALGGIDPALLRDPEVLELILPVLRADYRLSETYRPEPGGTVSCPMTVLTGDADPRVDRAEAEVWSVHTTGDFVLHEVAGGHFFFNEDRSTVLEHVRNALAALHPSPVRS</sequence>
<comment type="caution">
    <text evidence="3">The sequence shown here is derived from an EMBL/GenBank/DDBJ whole genome shotgun (WGS) entry which is preliminary data.</text>
</comment>
<dbReference type="GO" id="GO:0008610">
    <property type="term" value="P:lipid biosynthetic process"/>
    <property type="evidence" value="ECO:0007669"/>
    <property type="project" value="TreeGrafter"/>
</dbReference>
<evidence type="ECO:0000259" key="2">
    <source>
        <dbReference type="Pfam" id="PF00975"/>
    </source>
</evidence>
<dbReference type="InterPro" id="IPR001031">
    <property type="entry name" value="Thioesterase"/>
</dbReference>
<organism evidence="3">
    <name type="scientific">Streptantibioticus silvisoli</name>
    <dbReference type="NCBI Taxonomy" id="2705255"/>
    <lineage>
        <taxon>Bacteria</taxon>
        <taxon>Bacillati</taxon>
        <taxon>Actinomycetota</taxon>
        <taxon>Actinomycetes</taxon>
        <taxon>Kitasatosporales</taxon>
        <taxon>Streptomycetaceae</taxon>
        <taxon>Streptantibioticus</taxon>
    </lineage>
</organism>
<keyword evidence="3" id="KW-0378">Hydrolase</keyword>
<dbReference type="GO" id="GO:0016787">
    <property type="term" value="F:hydrolase activity"/>
    <property type="evidence" value="ECO:0007669"/>
    <property type="project" value="UniProtKB-KW"/>
</dbReference>
<accession>A0AA90H1S7</accession>
<dbReference type="AlphaFoldDB" id="A0AA90H1S7"/>
<gene>
    <name evidence="3" type="ORF">POF50_004420</name>
</gene>
<dbReference type="Gene3D" id="3.40.50.1820">
    <property type="entry name" value="alpha/beta hydrolase"/>
    <property type="match status" value="1"/>
</dbReference>
<dbReference type="Pfam" id="PF00975">
    <property type="entry name" value="Thioesterase"/>
    <property type="match status" value="1"/>
</dbReference>
<name>A0AA90H1S7_9ACTN</name>
<dbReference type="SUPFAM" id="SSF53474">
    <property type="entry name" value="alpha/beta-Hydrolases"/>
    <property type="match status" value="1"/>
</dbReference>
<comment type="similarity">
    <text evidence="1">Belongs to the thioesterase family.</text>
</comment>
<feature type="domain" description="Thioesterase" evidence="2">
    <location>
        <begin position="25"/>
        <end position="247"/>
    </location>
</feature>
<dbReference type="InterPro" id="IPR029058">
    <property type="entry name" value="AB_hydrolase_fold"/>
</dbReference>
<proteinExistence type="inferred from homology"/>
<dbReference type="PANTHER" id="PTHR11487">
    <property type="entry name" value="THIOESTERASE"/>
    <property type="match status" value="1"/>
</dbReference>
<dbReference type="InterPro" id="IPR012223">
    <property type="entry name" value="TEII"/>
</dbReference>
<dbReference type="EMBL" id="JABXJJ020000004">
    <property type="protein sequence ID" value="MDI5968597.1"/>
    <property type="molecule type" value="Genomic_DNA"/>
</dbReference>
<evidence type="ECO:0000313" key="3">
    <source>
        <dbReference type="EMBL" id="MDI5968597.1"/>
    </source>
</evidence>